<keyword evidence="2" id="KW-1185">Reference proteome</keyword>
<proteinExistence type="predicted"/>
<protein>
    <submittedName>
        <fullName evidence="1">Uncharacterized protein</fullName>
    </submittedName>
</protein>
<evidence type="ECO:0000313" key="1">
    <source>
        <dbReference type="EMBL" id="KGT94601.1"/>
    </source>
</evidence>
<sequence length="64" mass="7406">MGQFSAANYLWQYPGVRNGAFGSAFYYISFNLRLIFHELSGININQPGRERRPEEGNFVEFAEK</sequence>
<dbReference type="AlphaFoldDB" id="A0A0A3ZAF5"/>
<name>A0A0A3ZAF5_9GAMM</name>
<dbReference type="Proteomes" id="UP000030351">
    <property type="component" value="Unassembled WGS sequence"/>
</dbReference>
<gene>
    <name evidence="1" type="ORF">NG99_08285</name>
</gene>
<organism evidence="1 2">
    <name type="scientific">Erwinia typographi</name>
    <dbReference type="NCBI Taxonomy" id="371042"/>
    <lineage>
        <taxon>Bacteria</taxon>
        <taxon>Pseudomonadati</taxon>
        <taxon>Pseudomonadota</taxon>
        <taxon>Gammaproteobacteria</taxon>
        <taxon>Enterobacterales</taxon>
        <taxon>Erwiniaceae</taxon>
        <taxon>Erwinia</taxon>
    </lineage>
</organism>
<comment type="caution">
    <text evidence="1">The sequence shown here is derived from an EMBL/GenBank/DDBJ whole genome shotgun (WGS) entry which is preliminary data.</text>
</comment>
<accession>A0A0A3ZAF5</accession>
<evidence type="ECO:0000313" key="2">
    <source>
        <dbReference type="Proteomes" id="UP000030351"/>
    </source>
</evidence>
<reference evidence="1 2" key="1">
    <citation type="submission" date="2014-10" db="EMBL/GenBank/DDBJ databases">
        <title>Genome sequence of Erwinia typographi M043b.</title>
        <authorList>
            <person name="Chan K.-G."/>
            <person name="Tan W.-S."/>
        </authorList>
    </citation>
    <scope>NUCLEOTIDE SEQUENCE [LARGE SCALE GENOMIC DNA]</scope>
    <source>
        <strain evidence="1 2">M043b</strain>
    </source>
</reference>
<dbReference type="EMBL" id="JRUQ01000027">
    <property type="protein sequence ID" value="KGT94601.1"/>
    <property type="molecule type" value="Genomic_DNA"/>
</dbReference>